<dbReference type="Proteomes" id="UP000788993">
    <property type="component" value="Unassembled WGS sequence"/>
</dbReference>
<evidence type="ECO:0000313" key="2">
    <source>
        <dbReference type="Proteomes" id="UP000788993"/>
    </source>
</evidence>
<keyword evidence="2" id="KW-1185">Reference proteome</keyword>
<sequence>MLTSLLITCSSFETCDFDTVLLVATAIDASMFSKLMFRLMSLCFKLLSLAHSSFDLLRPIGSSTNLTSSLNCDINFSSSLVSCLFNESISCLSPRFTKFELMLLRRILDLRICSICKLDLFKLPPNKEVPPVVAVLDPVLPPNENPPPVDPLWLFVLKRLVPVVDCALLLLPNKLWPVPELFVLPKRPPCVLGAAVPVLVLEVFPNRKPVFPAEPVAPEAAFCAVFPPNEKPPVLPNPVDALFPNENPPPALPVLLLVLALLFPNENPPLGAEDCPPKLNPDMGVYNILSTFFPGARCLVNSAVH</sequence>
<proteinExistence type="predicted"/>
<reference evidence="1" key="1">
    <citation type="journal article" date="2021" name="Open Biol.">
        <title>Shared evolutionary footprints suggest mitochondrial oxidative damage underlies multiple complex I losses in fungi.</title>
        <authorList>
            <person name="Schikora-Tamarit M.A."/>
            <person name="Marcet-Houben M."/>
            <person name="Nosek J."/>
            <person name="Gabaldon T."/>
        </authorList>
    </citation>
    <scope>NUCLEOTIDE SEQUENCE</scope>
    <source>
        <strain evidence="1">NCAIM Y.01608</strain>
    </source>
</reference>
<dbReference type="EMBL" id="JAEUBD010001266">
    <property type="protein sequence ID" value="KAH3663187.1"/>
    <property type="molecule type" value="Genomic_DNA"/>
</dbReference>
<organism evidence="1 2">
    <name type="scientific">Ogataea polymorpha</name>
    <dbReference type="NCBI Taxonomy" id="460523"/>
    <lineage>
        <taxon>Eukaryota</taxon>
        <taxon>Fungi</taxon>
        <taxon>Dikarya</taxon>
        <taxon>Ascomycota</taxon>
        <taxon>Saccharomycotina</taxon>
        <taxon>Pichiomycetes</taxon>
        <taxon>Pichiales</taxon>
        <taxon>Pichiaceae</taxon>
        <taxon>Ogataea</taxon>
    </lineage>
</organism>
<accession>A0A9P8P112</accession>
<reference evidence="1" key="2">
    <citation type="submission" date="2021-01" db="EMBL/GenBank/DDBJ databases">
        <authorList>
            <person name="Schikora-Tamarit M.A."/>
        </authorList>
    </citation>
    <scope>NUCLEOTIDE SEQUENCE</scope>
    <source>
        <strain evidence="1">NCAIM Y.01608</strain>
    </source>
</reference>
<gene>
    <name evidence="1" type="ORF">OGATHE_004763</name>
</gene>
<dbReference type="AlphaFoldDB" id="A0A9P8P112"/>
<name>A0A9P8P112_9ASCO</name>
<evidence type="ECO:0000313" key="1">
    <source>
        <dbReference type="EMBL" id="KAH3663187.1"/>
    </source>
</evidence>
<comment type="caution">
    <text evidence="1">The sequence shown here is derived from an EMBL/GenBank/DDBJ whole genome shotgun (WGS) entry which is preliminary data.</text>
</comment>
<protein>
    <submittedName>
        <fullName evidence="1">Uncharacterized protein</fullName>
    </submittedName>
</protein>